<keyword evidence="2" id="KW-0472">Membrane</keyword>
<feature type="transmembrane region" description="Helical" evidence="2">
    <location>
        <begin position="149"/>
        <end position="166"/>
    </location>
</feature>
<evidence type="ECO:0000313" key="4">
    <source>
        <dbReference type="Proteomes" id="UP001344447"/>
    </source>
</evidence>
<protein>
    <submittedName>
        <fullName evidence="3">Uncharacterized protein</fullName>
    </submittedName>
</protein>
<comment type="caution">
    <text evidence="3">The sequence shown here is derived from an EMBL/GenBank/DDBJ whole genome shotgun (WGS) entry which is preliminary data.</text>
</comment>
<dbReference type="AlphaFoldDB" id="A0AAN7YVP8"/>
<organism evidence="3 4">
    <name type="scientific">Dictyostelium firmibasis</name>
    <dbReference type="NCBI Taxonomy" id="79012"/>
    <lineage>
        <taxon>Eukaryota</taxon>
        <taxon>Amoebozoa</taxon>
        <taxon>Evosea</taxon>
        <taxon>Eumycetozoa</taxon>
        <taxon>Dictyostelia</taxon>
        <taxon>Dictyosteliales</taxon>
        <taxon>Dictyosteliaceae</taxon>
        <taxon>Dictyostelium</taxon>
    </lineage>
</organism>
<feature type="region of interest" description="Disordered" evidence="1">
    <location>
        <begin position="1"/>
        <end position="25"/>
    </location>
</feature>
<evidence type="ECO:0000256" key="1">
    <source>
        <dbReference type="SAM" id="MobiDB-lite"/>
    </source>
</evidence>
<evidence type="ECO:0000256" key="2">
    <source>
        <dbReference type="SAM" id="Phobius"/>
    </source>
</evidence>
<evidence type="ECO:0000313" key="3">
    <source>
        <dbReference type="EMBL" id="KAK5580146.1"/>
    </source>
</evidence>
<feature type="transmembrane region" description="Helical" evidence="2">
    <location>
        <begin position="122"/>
        <end position="143"/>
    </location>
</feature>
<keyword evidence="2" id="KW-1133">Transmembrane helix</keyword>
<dbReference type="EMBL" id="JAVFKY010000002">
    <property type="protein sequence ID" value="KAK5580146.1"/>
    <property type="molecule type" value="Genomic_DNA"/>
</dbReference>
<proteinExistence type="predicted"/>
<keyword evidence="4" id="KW-1185">Reference proteome</keyword>
<reference evidence="3 4" key="1">
    <citation type="submission" date="2023-11" db="EMBL/GenBank/DDBJ databases">
        <title>Dfirmibasis_genome.</title>
        <authorList>
            <person name="Edelbroek B."/>
            <person name="Kjellin J."/>
            <person name="Jerlstrom-Hultqvist J."/>
            <person name="Soderbom F."/>
        </authorList>
    </citation>
    <scope>NUCLEOTIDE SEQUENCE [LARGE SCALE GENOMIC DNA]</scope>
    <source>
        <strain evidence="3 4">TNS-C-14</strain>
    </source>
</reference>
<sequence length="259" mass="29288">MGVADNEYISVPTGEPVEQQQQQQQPQQPTSIVYGAPQSYYPHQQAQIILSAPTTTTPAVEETPVCCDRCELESKVKIQRYSIVGPWLFQVIFLFFSVEFYIFSIAPILGLFAMYTQNRCIVALHFLTAAFYYVFSVIFLITANQSNTIFLSILFSIIFSLSLINYGRYIKTLNKLAYTGECLQSNNGSAFEITIESQPTTTTVQTQQPTAQPQPIYISQLPTMVPQQQQPQVIVPQIVYDANHNPIYHLIPIQNNNQN</sequence>
<feature type="transmembrane region" description="Helical" evidence="2">
    <location>
        <begin position="87"/>
        <end position="115"/>
    </location>
</feature>
<accession>A0AAN7YVP8</accession>
<dbReference type="Proteomes" id="UP001344447">
    <property type="component" value="Unassembled WGS sequence"/>
</dbReference>
<keyword evidence="2" id="KW-0812">Transmembrane</keyword>
<name>A0AAN7YVP8_9MYCE</name>
<gene>
    <name evidence="3" type="ORF">RB653_000159</name>
</gene>